<reference evidence="2" key="1">
    <citation type="submission" date="2013-11" db="EMBL/GenBank/DDBJ databases">
        <title>Genome sequence of the fusiform rust pathogen reveals effectors for host alternation and coevolution with pine.</title>
        <authorList>
            <consortium name="DOE Joint Genome Institute"/>
            <person name="Smith K."/>
            <person name="Pendleton A."/>
            <person name="Kubisiak T."/>
            <person name="Anderson C."/>
            <person name="Salamov A."/>
            <person name="Aerts A."/>
            <person name="Riley R."/>
            <person name="Clum A."/>
            <person name="Lindquist E."/>
            <person name="Ence D."/>
            <person name="Campbell M."/>
            <person name="Kronenberg Z."/>
            <person name="Feau N."/>
            <person name="Dhillon B."/>
            <person name="Hamelin R."/>
            <person name="Burleigh J."/>
            <person name="Smith J."/>
            <person name="Yandell M."/>
            <person name="Nelson C."/>
            <person name="Grigoriev I."/>
            <person name="Davis J."/>
        </authorList>
    </citation>
    <scope>NUCLEOTIDE SEQUENCE</scope>
    <source>
        <strain evidence="2">G11</strain>
    </source>
</reference>
<protein>
    <submittedName>
        <fullName evidence="2">Uncharacterized protein</fullName>
    </submittedName>
</protein>
<keyword evidence="3" id="KW-1185">Reference proteome</keyword>
<evidence type="ECO:0000256" key="1">
    <source>
        <dbReference type="SAM" id="MobiDB-lite"/>
    </source>
</evidence>
<sequence>MIAVRSQKIPALPFIPLALPVSSLRLRGTFDPLTTRLALASLPRPEVSAIAQLWANHSPLNTYLHRIKAEIQGLQTNPRPGTHPPQDPTNNTCHPNKPKSVPAPCQLHPHHPPIPPSLKPSALIK</sequence>
<gene>
    <name evidence="2" type="ORF">CROQUDRAFT_102179</name>
</gene>
<dbReference type="Proteomes" id="UP000886653">
    <property type="component" value="Unassembled WGS sequence"/>
</dbReference>
<accession>A0A9P6T4V8</accession>
<dbReference type="EMBL" id="MU167813">
    <property type="protein sequence ID" value="KAG0139102.1"/>
    <property type="molecule type" value="Genomic_DNA"/>
</dbReference>
<name>A0A9P6T4V8_9BASI</name>
<evidence type="ECO:0000313" key="3">
    <source>
        <dbReference type="Proteomes" id="UP000886653"/>
    </source>
</evidence>
<evidence type="ECO:0000313" key="2">
    <source>
        <dbReference type="EMBL" id="KAG0139102.1"/>
    </source>
</evidence>
<organism evidence="2 3">
    <name type="scientific">Cronartium quercuum f. sp. fusiforme G11</name>
    <dbReference type="NCBI Taxonomy" id="708437"/>
    <lineage>
        <taxon>Eukaryota</taxon>
        <taxon>Fungi</taxon>
        <taxon>Dikarya</taxon>
        <taxon>Basidiomycota</taxon>
        <taxon>Pucciniomycotina</taxon>
        <taxon>Pucciniomycetes</taxon>
        <taxon>Pucciniales</taxon>
        <taxon>Coleosporiaceae</taxon>
        <taxon>Cronartium</taxon>
    </lineage>
</organism>
<feature type="region of interest" description="Disordered" evidence="1">
    <location>
        <begin position="72"/>
        <end position="125"/>
    </location>
</feature>
<comment type="caution">
    <text evidence="2">The sequence shown here is derived from an EMBL/GenBank/DDBJ whole genome shotgun (WGS) entry which is preliminary data.</text>
</comment>
<proteinExistence type="predicted"/>
<dbReference type="AlphaFoldDB" id="A0A9P6T4V8"/>